<accession>A0AAV4W3H9</accession>
<evidence type="ECO:0000313" key="2">
    <source>
        <dbReference type="Proteomes" id="UP001054945"/>
    </source>
</evidence>
<comment type="caution">
    <text evidence="1">The sequence shown here is derived from an EMBL/GenBank/DDBJ whole genome shotgun (WGS) entry which is preliminary data.</text>
</comment>
<proteinExistence type="predicted"/>
<dbReference type="AlphaFoldDB" id="A0AAV4W3H9"/>
<organism evidence="1 2">
    <name type="scientific">Caerostris extrusa</name>
    <name type="common">Bark spider</name>
    <name type="synonym">Caerostris bankana</name>
    <dbReference type="NCBI Taxonomy" id="172846"/>
    <lineage>
        <taxon>Eukaryota</taxon>
        <taxon>Metazoa</taxon>
        <taxon>Ecdysozoa</taxon>
        <taxon>Arthropoda</taxon>
        <taxon>Chelicerata</taxon>
        <taxon>Arachnida</taxon>
        <taxon>Araneae</taxon>
        <taxon>Araneomorphae</taxon>
        <taxon>Entelegynae</taxon>
        <taxon>Araneoidea</taxon>
        <taxon>Araneidae</taxon>
        <taxon>Caerostris</taxon>
    </lineage>
</organism>
<gene>
    <name evidence="1" type="ORF">CEXT_690321</name>
</gene>
<name>A0AAV4W3H9_CAEEX</name>
<dbReference type="Proteomes" id="UP001054945">
    <property type="component" value="Unassembled WGS sequence"/>
</dbReference>
<dbReference type="EMBL" id="BPLR01015599">
    <property type="protein sequence ID" value="GIY77287.1"/>
    <property type="molecule type" value="Genomic_DNA"/>
</dbReference>
<sequence>MKVSFLGEFRPKLAGFQRRAKEEEHISDRIFHNQDVLFRGLGVSVKTQQTFIGKYSDHFGIQCHAAAEHVHNRRLQKSVQSGVGSTDGFDFVFSF</sequence>
<evidence type="ECO:0000313" key="1">
    <source>
        <dbReference type="EMBL" id="GIY77287.1"/>
    </source>
</evidence>
<keyword evidence="2" id="KW-1185">Reference proteome</keyword>
<reference evidence="1 2" key="1">
    <citation type="submission" date="2021-06" db="EMBL/GenBank/DDBJ databases">
        <title>Caerostris extrusa draft genome.</title>
        <authorList>
            <person name="Kono N."/>
            <person name="Arakawa K."/>
        </authorList>
    </citation>
    <scope>NUCLEOTIDE SEQUENCE [LARGE SCALE GENOMIC DNA]</scope>
</reference>
<protein>
    <submittedName>
        <fullName evidence="1">Uncharacterized protein</fullName>
    </submittedName>
</protein>